<keyword evidence="1 5" id="KW-0489">Methyltransferase</keyword>
<dbReference type="AlphaFoldDB" id="A0A842JCG6"/>
<keyword evidence="2 5" id="KW-0808">Transferase</keyword>
<feature type="binding site" evidence="5">
    <location>
        <begin position="275"/>
        <end position="278"/>
    </location>
    <ligand>
        <name>substrate</name>
    </ligand>
</feature>
<comment type="caution">
    <text evidence="8">The sequence shown here is derived from an EMBL/GenBank/DDBJ whole genome shotgun (WGS) entry which is preliminary data.</text>
</comment>
<comment type="catalytic activity">
    <reaction evidence="4 5">
        <text>L-glutaminyl-[peptide chain release factor] + S-adenosyl-L-methionine = N(5)-methyl-L-glutaminyl-[peptide chain release factor] + S-adenosyl-L-homocysteine + H(+)</text>
        <dbReference type="Rhea" id="RHEA:42896"/>
        <dbReference type="Rhea" id="RHEA-COMP:10271"/>
        <dbReference type="Rhea" id="RHEA-COMP:10272"/>
        <dbReference type="ChEBI" id="CHEBI:15378"/>
        <dbReference type="ChEBI" id="CHEBI:30011"/>
        <dbReference type="ChEBI" id="CHEBI:57856"/>
        <dbReference type="ChEBI" id="CHEBI:59789"/>
        <dbReference type="ChEBI" id="CHEBI:61891"/>
        <dbReference type="EC" id="2.1.1.297"/>
    </reaction>
</comment>
<dbReference type="GO" id="GO:0102559">
    <property type="term" value="F:peptide chain release factor N(5)-glutamine methyltransferase activity"/>
    <property type="evidence" value="ECO:0007669"/>
    <property type="project" value="UniProtKB-EC"/>
</dbReference>
<dbReference type="InterPro" id="IPR002052">
    <property type="entry name" value="DNA_methylase_N6_adenine_CS"/>
</dbReference>
<dbReference type="Pfam" id="PF17827">
    <property type="entry name" value="PrmC_N"/>
    <property type="match status" value="1"/>
</dbReference>
<dbReference type="PANTHER" id="PTHR18895:SF74">
    <property type="entry name" value="MTRF1L RELEASE FACTOR GLUTAMINE METHYLTRANSFERASE"/>
    <property type="match status" value="1"/>
</dbReference>
<feature type="binding site" evidence="5">
    <location>
        <position position="275"/>
    </location>
    <ligand>
        <name>S-adenosyl-L-methionine</name>
        <dbReference type="ChEBI" id="CHEBI:59789"/>
    </ligand>
</feature>
<accession>A0A842JCG6</accession>
<evidence type="ECO:0000256" key="4">
    <source>
        <dbReference type="ARBA" id="ARBA00048391"/>
    </source>
</evidence>
<keyword evidence="9" id="KW-1185">Reference proteome</keyword>
<sequence>MNDIWTVKAALEWTEGYLARKGDENPRLSAEWLLGEACGLRRIELYTGFERPLSMDERDVLRDYVTRRGKGEPLQYITGEVAFRHIAVKVRPGVLIPRPETEVLVSEALALLPSADRPRALDSRMTEAEAQELLAAMAAEGEGAPSSDSVDAALSDPAGAAPAAFGGDASTGEAAAVLPGSAPVPTTGAAPASSLPSPLFVADLCTGSGCIACSIAYEHPQARVIATDIAPEAVALAGENAEALDVADRVRVVQCDLGEGVPASALGRLDLVVSNPPYVPTAVLADIPREVAAFEPALALDGGADGLDVFRRLLAFCARALKPGGGFAFELHETCLDDAARLAAEAGFADVRVVRDLADRPRVLTGRRA</sequence>
<reference evidence="8 9" key="1">
    <citation type="submission" date="2020-08" db="EMBL/GenBank/DDBJ databases">
        <authorList>
            <person name="Liu C."/>
            <person name="Sun Q."/>
        </authorList>
    </citation>
    <scope>NUCLEOTIDE SEQUENCE [LARGE SCALE GENOMIC DNA]</scope>
    <source>
        <strain evidence="8 9">N22</strain>
    </source>
</reference>
<dbReference type="PROSITE" id="PS00092">
    <property type="entry name" value="N6_MTASE"/>
    <property type="match status" value="1"/>
</dbReference>
<dbReference type="InterPro" id="IPR029063">
    <property type="entry name" value="SAM-dependent_MTases_sf"/>
</dbReference>
<keyword evidence="3 5" id="KW-0949">S-adenosyl-L-methionine</keyword>
<dbReference type="NCBIfam" id="TIGR00536">
    <property type="entry name" value="hemK_fam"/>
    <property type="match status" value="1"/>
</dbReference>
<feature type="domain" description="Release factor glutamine methyltransferase N-terminal" evidence="7">
    <location>
        <begin position="10"/>
        <end position="79"/>
    </location>
</feature>
<comment type="function">
    <text evidence="5">Methylates the class 1 translation termination release factors RF1/PrfA and RF2/PrfB on the glutamine residue of the universally conserved GGQ motif.</text>
</comment>
<name>A0A842JCG6_9ACTN</name>
<dbReference type="Pfam" id="PF05175">
    <property type="entry name" value="MTS"/>
    <property type="match status" value="1"/>
</dbReference>
<dbReference type="HAMAP" id="MF_02126">
    <property type="entry name" value="RF_methyltr_PrmC"/>
    <property type="match status" value="1"/>
</dbReference>
<evidence type="ECO:0000313" key="8">
    <source>
        <dbReference type="EMBL" id="MBC2889154.1"/>
    </source>
</evidence>
<evidence type="ECO:0000259" key="6">
    <source>
        <dbReference type="Pfam" id="PF05175"/>
    </source>
</evidence>
<dbReference type="InterPro" id="IPR004556">
    <property type="entry name" value="HemK-like"/>
</dbReference>
<evidence type="ECO:0000313" key="9">
    <source>
        <dbReference type="Proteomes" id="UP000587396"/>
    </source>
</evidence>
<comment type="similarity">
    <text evidence="5">Belongs to the protein N5-glutamine methyltransferase family. PrmC subfamily.</text>
</comment>
<proteinExistence type="inferred from homology"/>
<comment type="caution">
    <text evidence="5">Lacks conserved residue(s) required for the propagation of feature annotation.</text>
</comment>
<dbReference type="Gene3D" id="3.40.50.150">
    <property type="entry name" value="Vaccinia Virus protein VP39"/>
    <property type="match status" value="1"/>
</dbReference>
<dbReference type="GO" id="GO:0003676">
    <property type="term" value="F:nucleic acid binding"/>
    <property type="evidence" value="ECO:0007669"/>
    <property type="project" value="InterPro"/>
</dbReference>
<dbReference type="InterPro" id="IPR050320">
    <property type="entry name" value="N5-glutamine_MTase"/>
</dbReference>
<dbReference type="Gene3D" id="1.10.8.10">
    <property type="entry name" value="DNA helicase RuvA subunit, C-terminal domain"/>
    <property type="match status" value="1"/>
</dbReference>
<dbReference type="InterPro" id="IPR019874">
    <property type="entry name" value="RF_methyltr_PrmC"/>
</dbReference>
<organism evidence="8 9">
    <name type="scientific">Gordonibacter massiliensis</name>
    <name type="common">ex Traore et al. 2017</name>
    <dbReference type="NCBI Taxonomy" id="1841863"/>
    <lineage>
        <taxon>Bacteria</taxon>
        <taxon>Bacillati</taxon>
        <taxon>Actinomycetota</taxon>
        <taxon>Coriobacteriia</taxon>
        <taxon>Eggerthellales</taxon>
        <taxon>Eggerthellaceae</taxon>
        <taxon>Gordonibacter</taxon>
    </lineage>
</organism>
<dbReference type="InterPro" id="IPR007848">
    <property type="entry name" value="Small_mtfrase_dom"/>
</dbReference>
<dbReference type="RefSeq" id="WP_185905031.1">
    <property type="nucleotide sequence ID" value="NZ_JACMSE010000004.1"/>
</dbReference>
<evidence type="ECO:0000256" key="1">
    <source>
        <dbReference type="ARBA" id="ARBA00022603"/>
    </source>
</evidence>
<dbReference type="CDD" id="cd02440">
    <property type="entry name" value="AdoMet_MTases"/>
    <property type="match status" value="1"/>
</dbReference>
<evidence type="ECO:0000256" key="3">
    <source>
        <dbReference type="ARBA" id="ARBA00022691"/>
    </source>
</evidence>
<dbReference type="EMBL" id="JACMSE010000004">
    <property type="protein sequence ID" value="MBC2889154.1"/>
    <property type="molecule type" value="Genomic_DNA"/>
</dbReference>
<dbReference type="GO" id="GO:0032259">
    <property type="term" value="P:methylation"/>
    <property type="evidence" value="ECO:0007669"/>
    <property type="project" value="UniProtKB-KW"/>
</dbReference>
<feature type="binding site" evidence="5">
    <location>
        <position position="228"/>
    </location>
    <ligand>
        <name>S-adenosyl-L-methionine</name>
        <dbReference type="ChEBI" id="CHEBI:59789"/>
    </ligand>
</feature>
<dbReference type="PANTHER" id="PTHR18895">
    <property type="entry name" value="HEMK METHYLTRANSFERASE"/>
    <property type="match status" value="1"/>
</dbReference>
<dbReference type="SUPFAM" id="SSF53335">
    <property type="entry name" value="S-adenosyl-L-methionine-dependent methyltransferases"/>
    <property type="match status" value="1"/>
</dbReference>
<gene>
    <name evidence="5" type="primary">prmC</name>
    <name evidence="8" type="ORF">H7313_07315</name>
</gene>
<evidence type="ECO:0000259" key="7">
    <source>
        <dbReference type="Pfam" id="PF17827"/>
    </source>
</evidence>
<feature type="domain" description="Methyltransferase small" evidence="6">
    <location>
        <begin position="201"/>
        <end position="279"/>
    </location>
</feature>
<dbReference type="Proteomes" id="UP000587396">
    <property type="component" value="Unassembled WGS sequence"/>
</dbReference>
<dbReference type="EC" id="2.1.1.297" evidence="5"/>
<protein>
    <recommendedName>
        <fullName evidence="5">Release factor glutamine methyltransferase</fullName>
        <shortName evidence="5">RF MTase</shortName>
        <ecNumber evidence="5">2.1.1.297</ecNumber>
    </recommendedName>
    <alternativeName>
        <fullName evidence="5">N5-glutamine methyltransferase PrmC</fullName>
    </alternativeName>
    <alternativeName>
        <fullName evidence="5">Protein-(glutamine-N5) MTase PrmC</fullName>
    </alternativeName>
    <alternativeName>
        <fullName evidence="5">Protein-glutamine N-methyltransferase PrmC</fullName>
    </alternativeName>
</protein>
<evidence type="ECO:0000256" key="5">
    <source>
        <dbReference type="HAMAP-Rule" id="MF_02126"/>
    </source>
</evidence>
<evidence type="ECO:0000256" key="2">
    <source>
        <dbReference type="ARBA" id="ARBA00022679"/>
    </source>
</evidence>
<dbReference type="InterPro" id="IPR040758">
    <property type="entry name" value="PrmC_N"/>
</dbReference>